<sequence length="265" mass="28919">MLERLLVTGAAGGIGTLLRHKLKPLAKTLRLSDVADLGHAGENEEIVPCDLADRGAVRQLVEGCDGILHLGGISLEKSFDTLLGPNIVGVYNLYEAARACGSPRILFASSNHVTGFHEQGTLLTAEASLRPDGLYGVTKCFGEAMARMYHDKFGLETAIVRIGWCAQEAQDHRKLSIWMSPDDFLSLVACVFTVSRLGCPVIYGVSNNDTVWWDNSAVSYLGWHPKDNAAKFREKIDATMPRPPKDACDAVYQGGKFTIEPIQEE</sequence>
<dbReference type="Gene3D" id="3.40.50.720">
    <property type="entry name" value="NAD(P)-binding Rossmann-like Domain"/>
    <property type="match status" value="1"/>
</dbReference>
<organism evidence="4 5">
    <name type="scientific">Jiella pelagia</name>
    <dbReference type="NCBI Taxonomy" id="2986949"/>
    <lineage>
        <taxon>Bacteria</taxon>
        <taxon>Pseudomonadati</taxon>
        <taxon>Pseudomonadota</taxon>
        <taxon>Alphaproteobacteria</taxon>
        <taxon>Hyphomicrobiales</taxon>
        <taxon>Aurantimonadaceae</taxon>
        <taxon>Jiella</taxon>
    </lineage>
</organism>
<dbReference type="Pfam" id="PF01370">
    <property type="entry name" value="Epimerase"/>
    <property type="match status" value="1"/>
</dbReference>
<dbReference type="InterPro" id="IPR001509">
    <property type="entry name" value="Epimerase_deHydtase"/>
</dbReference>
<evidence type="ECO:0000259" key="3">
    <source>
        <dbReference type="Pfam" id="PF01370"/>
    </source>
</evidence>
<accession>A0ABY7BWN6</accession>
<reference evidence="4" key="1">
    <citation type="submission" date="2022-12" db="EMBL/GenBank/DDBJ databases">
        <title>Jiella pelagia sp. nov., isolated from phosphonate enriched culture of Northwest Pacific surface seawater.</title>
        <authorList>
            <person name="Shin D.Y."/>
            <person name="Hwang C.Y."/>
        </authorList>
    </citation>
    <scope>NUCLEOTIDE SEQUENCE</scope>
    <source>
        <strain evidence="4">HL-NP1</strain>
    </source>
</reference>
<dbReference type="SUPFAM" id="SSF51735">
    <property type="entry name" value="NAD(P)-binding Rossmann-fold domains"/>
    <property type="match status" value="1"/>
</dbReference>
<dbReference type="PANTHER" id="PTHR43103:SF3">
    <property type="entry name" value="ADP-L-GLYCERO-D-MANNO-HEPTOSE-6-EPIMERASE"/>
    <property type="match status" value="1"/>
</dbReference>
<keyword evidence="1" id="KW-0521">NADP</keyword>
<dbReference type="Proteomes" id="UP001164020">
    <property type="component" value="Chromosome"/>
</dbReference>
<dbReference type="InterPro" id="IPR036291">
    <property type="entry name" value="NAD(P)-bd_dom_sf"/>
</dbReference>
<proteinExistence type="predicted"/>
<evidence type="ECO:0000256" key="1">
    <source>
        <dbReference type="ARBA" id="ARBA00022857"/>
    </source>
</evidence>
<name>A0ABY7BWN6_9HYPH</name>
<dbReference type="RefSeq" id="WP_268880265.1">
    <property type="nucleotide sequence ID" value="NZ_CP114029.1"/>
</dbReference>
<feature type="domain" description="NAD-dependent epimerase/dehydratase" evidence="3">
    <location>
        <begin position="6"/>
        <end position="162"/>
    </location>
</feature>
<keyword evidence="2" id="KW-0119">Carbohydrate metabolism</keyword>
<gene>
    <name evidence="4" type="ORF">OH818_20345</name>
</gene>
<evidence type="ECO:0000313" key="5">
    <source>
        <dbReference type="Proteomes" id="UP001164020"/>
    </source>
</evidence>
<keyword evidence="5" id="KW-1185">Reference proteome</keyword>
<dbReference type="EMBL" id="CP114029">
    <property type="protein sequence ID" value="WAP67793.1"/>
    <property type="molecule type" value="Genomic_DNA"/>
</dbReference>
<dbReference type="PANTHER" id="PTHR43103">
    <property type="entry name" value="NUCLEOSIDE-DIPHOSPHATE-SUGAR EPIMERASE"/>
    <property type="match status" value="1"/>
</dbReference>
<protein>
    <submittedName>
        <fullName evidence="4">NAD(P)-dependent oxidoreductase</fullName>
    </submittedName>
</protein>
<evidence type="ECO:0000256" key="2">
    <source>
        <dbReference type="ARBA" id="ARBA00023277"/>
    </source>
</evidence>
<evidence type="ECO:0000313" key="4">
    <source>
        <dbReference type="EMBL" id="WAP67793.1"/>
    </source>
</evidence>